<feature type="region of interest" description="Disordered" evidence="5">
    <location>
        <begin position="1001"/>
        <end position="1025"/>
    </location>
</feature>
<name>A0A139AUJ9_GONPJ</name>
<feature type="region of interest" description="Disordered" evidence="5">
    <location>
        <begin position="1"/>
        <end position="106"/>
    </location>
</feature>
<feature type="compositionally biased region" description="Basic and acidic residues" evidence="5">
    <location>
        <begin position="97"/>
        <end position="106"/>
    </location>
</feature>
<dbReference type="GO" id="GO:0006337">
    <property type="term" value="P:nucleosome disassembly"/>
    <property type="evidence" value="ECO:0007669"/>
    <property type="project" value="TreeGrafter"/>
</dbReference>
<protein>
    <submittedName>
        <fullName evidence="7">AAA-domain-containing protein</fullName>
    </submittedName>
</protein>
<dbReference type="FunFam" id="3.40.50.300:FF:000061">
    <property type="entry name" value="ATPase family, AAA domain-containing 2"/>
    <property type="match status" value="1"/>
</dbReference>
<evidence type="ECO:0000313" key="8">
    <source>
        <dbReference type="Proteomes" id="UP000070544"/>
    </source>
</evidence>
<dbReference type="InterPro" id="IPR041569">
    <property type="entry name" value="AAA_lid_3"/>
</dbReference>
<dbReference type="OrthoDB" id="5421at2759"/>
<feature type="compositionally biased region" description="Basic and acidic residues" evidence="5">
    <location>
        <begin position="363"/>
        <end position="374"/>
    </location>
</feature>
<feature type="compositionally biased region" description="Basic and acidic residues" evidence="5">
    <location>
        <begin position="401"/>
        <end position="418"/>
    </location>
</feature>
<sequence length="1294" mass="145943">MLGPMDRRQTRNTKSYQYDEISVLIPSGKRRRSPDRRERNSNANGGQGKDHGSGRKRDTEDPSLELSLPRLLRQRSKVNYNDNDDDYELDRVKRRRHLEDGRYEYQSFERREVPYSLRGAPLTYHEDVHVSSLDFEGDDERDDSAGDSGPKHDKPVATSRKRERATPPERKESSPKRSLRKHSASREIARKPSPEISDRPKRTSAKQKADIETDVEGRDSSDTNPGKQEVAESNSTDVDGEGDSDYEGSGDQRGDGGGPSSDSSETDSLIRAPTDSDATRLAVEDSPGEEGRRLRSTRMRNYNERNTFRAIYRGDLSNGTDRGVTSIVKRERRPNYGLRARRDPVDYSHDLQIKEALRIEQRAERQKNDLEPGRRHVGSSSYPMGRAFGGKGEHEEDSDSDADRERRRDRRGISSREVSDLLRTSSSIGSKLKPIAAETLGNENFDSVAGLENHISNLKEMIVLPLLYPELYYNFKVKPPRGVLFHGPPGTGKTMLARALANSCSTETQKVTFYARKGGDILSKWVGEGERQLGLLFDSAKNTQPAVIFFDEIDGLAPVRTTGKQEQSQSIVATLLGLMNGLDDRGQVVVIGATNRIDALDPALRRPGRFDREFYFPLPDQAARLKIVELASKDWNPPLADDIKEQLAEVTQGYAGADVKAIVTEAVLHAVRRVYPQIYKSSERLLVQPEKIKVEMVDFLGSLRTVVASTNRSSFSVARPLPKPLESLLTTSVQEIYAAIEVIFPIATKERRFEWLRQSSAFGSVSNPQIEFNVPFDGARTLLEESRYPFASYSYSASSLTFYQTFRPRILICGEAGLGQTNYVGPAILHMLESWKVFIQTFELGNLIRDAKDIESGLVSCFISLRRQQPACAYIPNVDTFWENLGATAQATFLHLLTGVLDPHEPVLLITTSERPLEQLIETMDVFMSHVFGLTGQVGKVSREKIIRRGVYELSSPTDAQRSQYFSRLYEEIKTPPPTPHVTIKSIDGTTLGILPQPKLNTALPELPKAPTPPTKPTESAEERRVKEKNAKLTLLSLRQTLREMTTKMLRRYNRFENNRARLINEDSIEYLRLRGILEKNERGAYMDVEEWLVDMDSFCKTESDRWKAVATNNPDFVNDELEAQRMIGDLHTEAHMFVEMQDIEFLDACRESAKLLRPEQEPGVNNDVSAQLEVEDGTPVPSDGDTGDKVDRNLHDVDGTDDFALEDAIRDSLESATRFTEFVVQKRSFEDLLNVSVVNTRGLNVMELEQLSMNLARIINARRGDQDRTCMIESLIDVLIDARKTHEAARMSE</sequence>
<dbReference type="GO" id="GO:0005634">
    <property type="term" value="C:nucleus"/>
    <property type="evidence" value="ECO:0007669"/>
    <property type="project" value="TreeGrafter"/>
</dbReference>
<dbReference type="PANTHER" id="PTHR23069:SF0">
    <property type="entry name" value="TAT-BINDING HOMOLOG 7"/>
    <property type="match status" value="1"/>
</dbReference>
<keyword evidence="8" id="KW-1185">Reference proteome</keyword>
<dbReference type="PANTHER" id="PTHR23069">
    <property type="entry name" value="AAA DOMAIN-CONTAINING"/>
    <property type="match status" value="1"/>
</dbReference>
<dbReference type="InterPro" id="IPR045199">
    <property type="entry name" value="ATAD2-like"/>
</dbReference>
<evidence type="ECO:0000259" key="6">
    <source>
        <dbReference type="SMART" id="SM00382"/>
    </source>
</evidence>
<dbReference type="Pfam" id="PF00004">
    <property type="entry name" value="AAA"/>
    <property type="match status" value="1"/>
</dbReference>
<dbReference type="InterPro" id="IPR003959">
    <property type="entry name" value="ATPase_AAA_core"/>
</dbReference>
<comment type="similarity">
    <text evidence="1">Belongs to the AAA ATPase family.</text>
</comment>
<keyword evidence="4" id="KW-0103">Bromodomain</keyword>
<dbReference type="GO" id="GO:0003682">
    <property type="term" value="F:chromatin binding"/>
    <property type="evidence" value="ECO:0007669"/>
    <property type="project" value="TreeGrafter"/>
</dbReference>
<evidence type="ECO:0000256" key="4">
    <source>
        <dbReference type="ARBA" id="ARBA00023117"/>
    </source>
</evidence>
<evidence type="ECO:0000256" key="5">
    <source>
        <dbReference type="SAM" id="MobiDB-lite"/>
    </source>
</evidence>
<dbReference type="GO" id="GO:0006334">
    <property type="term" value="P:nucleosome assembly"/>
    <property type="evidence" value="ECO:0007669"/>
    <property type="project" value="TreeGrafter"/>
</dbReference>
<dbReference type="Pfam" id="PF17862">
    <property type="entry name" value="AAA_lid_3"/>
    <property type="match status" value="1"/>
</dbReference>
<dbReference type="EMBL" id="KQ965735">
    <property type="protein sequence ID" value="KXS20387.1"/>
    <property type="molecule type" value="Genomic_DNA"/>
</dbReference>
<dbReference type="PROSITE" id="PS00674">
    <property type="entry name" value="AAA"/>
    <property type="match status" value="1"/>
</dbReference>
<feature type="compositionally biased region" description="Basic and acidic residues" evidence="5">
    <location>
        <begin position="184"/>
        <end position="221"/>
    </location>
</feature>
<evidence type="ECO:0000256" key="2">
    <source>
        <dbReference type="ARBA" id="ARBA00022741"/>
    </source>
</evidence>
<reference evidence="7 8" key="1">
    <citation type="journal article" date="2015" name="Genome Biol. Evol.">
        <title>Phylogenomic analyses indicate that early fungi evolved digesting cell walls of algal ancestors of land plants.</title>
        <authorList>
            <person name="Chang Y."/>
            <person name="Wang S."/>
            <person name="Sekimoto S."/>
            <person name="Aerts A.L."/>
            <person name="Choi C."/>
            <person name="Clum A."/>
            <person name="LaButti K.M."/>
            <person name="Lindquist E.A."/>
            <person name="Yee Ngan C."/>
            <person name="Ohm R.A."/>
            <person name="Salamov A.A."/>
            <person name="Grigoriev I.V."/>
            <person name="Spatafora J.W."/>
            <person name="Berbee M.L."/>
        </authorList>
    </citation>
    <scope>NUCLEOTIDE SEQUENCE [LARGE SCALE GENOMIC DNA]</scope>
    <source>
        <strain evidence="7 8">JEL478</strain>
    </source>
</reference>
<dbReference type="Gene3D" id="1.10.8.60">
    <property type="match status" value="1"/>
</dbReference>
<evidence type="ECO:0000313" key="7">
    <source>
        <dbReference type="EMBL" id="KXS20387.1"/>
    </source>
</evidence>
<proteinExistence type="inferred from homology"/>
<dbReference type="GO" id="GO:0045815">
    <property type="term" value="P:transcription initiation-coupled chromatin remodeling"/>
    <property type="evidence" value="ECO:0007669"/>
    <property type="project" value="TreeGrafter"/>
</dbReference>
<gene>
    <name evidence="7" type="ORF">M427DRAFT_107968</name>
</gene>
<dbReference type="InterPro" id="IPR027417">
    <property type="entry name" value="P-loop_NTPase"/>
</dbReference>
<dbReference type="Proteomes" id="UP000070544">
    <property type="component" value="Unassembled WGS sequence"/>
</dbReference>
<dbReference type="SMART" id="SM00382">
    <property type="entry name" value="AAA"/>
    <property type="match status" value="1"/>
</dbReference>
<feature type="compositionally biased region" description="Basic and acidic residues" evidence="5">
    <location>
        <begin position="48"/>
        <end position="60"/>
    </location>
</feature>
<feature type="domain" description="AAA+ ATPase" evidence="6">
    <location>
        <begin position="479"/>
        <end position="620"/>
    </location>
</feature>
<feature type="compositionally biased region" description="Acidic residues" evidence="5">
    <location>
        <begin position="238"/>
        <end position="248"/>
    </location>
</feature>
<dbReference type="SUPFAM" id="SSF52540">
    <property type="entry name" value="P-loop containing nucleoside triphosphate hydrolases"/>
    <property type="match status" value="1"/>
</dbReference>
<organism evidence="7 8">
    <name type="scientific">Gonapodya prolifera (strain JEL478)</name>
    <name type="common">Monoblepharis prolifera</name>
    <dbReference type="NCBI Taxonomy" id="1344416"/>
    <lineage>
        <taxon>Eukaryota</taxon>
        <taxon>Fungi</taxon>
        <taxon>Fungi incertae sedis</taxon>
        <taxon>Chytridiomycota</taxon>
        <taxon>Chytridiomycota incertae sedis</taxon>
        <taxon>Monoblepharidomycetes</taxon>
        <taxon>Monoblepharidales</taxon>
        <taxon>Gonapodyaceae</taxon>
        <taxon>Gonapodya</taxon>
    </lineage>
</organism>
<dbReference type="STRING" id="1344416.A0A139AUJ9"/>
<accession>A0A139AUJ9</accession>
<evidence type="ECO:0000256" key="3">
    <source>
        <dbReference type="ARBA" id="ARBA00022840"/>
    </source>
</evidence>
<dbReference type="GO" id="GO:0042393">
    <property type="term" value="F:histone binding"/>
    <property type="evidence" value="ECO:0007669"/>
    <property type="project" value="TreeGrafter"/>
</dbReference>
<feature type="compositionally biased region" description="Basic and acidic residues" evidence="5">
    <location>
        <begin position="164"/>
        <end position="175"/>
    </location>
</feature>
<dbReference type="GO" id="GO:0005524">
    <property type="term" value="F:ATP binding"/>
    <property type="evidence" value="ECO:0007669"/>
    <property type="project" value="UniProtKB-KW"/>
</dbReference>
<evidence type="ECO:0000256" key="1">
    <source>
        <dbReference type="ARBA" id="ARBA00006914"/>
    </source>
</evidence>
<dbReference type="InterPro" id="IPR003960">
    <property type="entry name" value="ATPase_AAA_CS"/>
</dbReference>
<feature type="compositionally biased region" description="Polar residues" evidence="5">
    <location>
        <begin position="222"/>
        <end position="237"/>
    </location>
</feature>
<feature type="region of interest" description="Disordered" evidence="5">
    <location>
        <begin position="131"/>
        <end position="301"/>
    </location>
</feature>
<dbReference type="GO" id="GO:0016887">
    <property type="term" value="F:ATP hydrolysis activity"/>
    <property type="evidence" value="ECO:0007669"/>
    <property type="project" value="InterPro"/>
</dbReference>
<keyword evidence="2" id="KW-0547">Nucleotide-binding</keyword>
<keyword evidence="3" id="KW-0067">ATP-binding</keyword>
<feature type="region of interest" description="Disordered" evidence="5">
    <location>
        <begin position="1174"/>
        <end position="1195"/>
    </location>
</feature>
<feature type="region of interest" description="Disordered" evidence="5">
    <location>
        <begin position="363"/>
        <end position="418"/>
    </location>
</feature>
<dbReference type="InterPro" id="IPR003593">
    <property type="entry name" value="AAA+_ATPase"/>
</dbReference>
<dbReference type="Gene3D" id="3.40.50.300">
    <property type="entry name" value="P-loop containing nucleotide triphosphate hydrolases"/>
    <property type="match status" value="1"/>
</dbReference>